<dbReference type="InterPro" id="IPR020846">
    <property type="entry name" value="MFS_dom"/>
</dbReference>
<dbReference type="EMBL" id="CAWUOM010000008">
    <property type="protein sequence ID" value="CAK7264018.1"/>
    <property type="molecule type" value="Genomic_DNA"/>
</dbReference>
<dbReference type="Pfam" id="PF00083">
    <property type="entry name" value="Sugar_tr"/>
    <property type="match status" value="2"/>
</dbReference>
<dbReference type="PANTHER" id="PTHR23508:SF10">
    <property type="entry name" value="CARBOXYLIC ACID TRANSPORTER PROTEIN HOMOLOG"/>
    <property type="match status" value="1"/>
</dbReference>
<feature type="transmembrane region" description="Helical" evidence="5">
    <location>
        <begin position="446"/>
        <end position="468"/>
    </location>
</feature>
<dbReference type="Proteomes" id="UP001642501">
    <property type="component" value="Unassembled WGS sequence"/>
</dbReference>
<feature type="transmembrane region" description="Helical" evidence="5">
    <location>
        <begin position="374"/>
        <end position="391"/>
    </location>
</feature>
<feature type="transmembrane region" description="Helical" evidence="5">
    <location>
        <begin position="345"/>
        <end position="362"/>
    </location>
</feature>
<evidence type="ECO:0000256" key="4">
    <source>
        <dbReference type="ARBA" id="ARBA00023136"/>
    </source>
</evidence>
<gene>
    <name evidence="7" type="primary">GIT2</name>
    <name evidence="7" type="ORF">SEPCBS57363_000858</name>
</gene>
<dbReference type="InterPro" id="IPR005828">
    <property type="entry name" value="MFS_sugar_transport-like"/>
</dbReference>
<comment type="caution">
    <text evidence="7">The sequence shown here is derived from an EMBL/GenBank/DDBJ whole genome shotgun (WGS) entry which is preliminary data.</text>
</comment>
<evidence type="ECO:0000256" key="2">
    <source>
        <dbReference type="ARBA" id="ARBA00022692"/>
    </source>
</evidence>
<dbReference type="PANTHER" id="PTHR23508">
    <property type="entry name" value="CARBOXYLIC ACID TRANSPORTER PROTEIN HOMOLOG"/>
    <property type="match status" value="1"/>
</dbReference>
<feature type="transmembrane region" description="Helical" evidence="5">
    <location>
        <begin position="269"/>
        <end position="291"/>
    </location>
</feature>
<keyword evidence="4 5" id="KW-0472">Membrane</keyword>
<keyword evidence="2 5" id="KW-0812">Transmembrane</keyword>
<evidence type="ECO:0000256" key="1">
    <source>
        <dbReference type="ARBA" id="ARBA00004141"/>
    </source>
</evidence>
<dbReference type="InterPro" id="IPR036259">
    <property type="entry name" value="MFS_trans_sf"/>
</dbReference>
<evidence type="ECO:0000313" key="7">
    <source>
        <dbReference type="EMBL" id="CAK7264018.1"/>
    </source>
</evidence>
<keyword evidence="8" id="KW-1185">Reference proteome</keyword>
<feature type="transmembrane region" description="Helical" evidence="5">
    <location>
        <begin position="412"/>
        <end position="434"/>
    </location>
</feature>
<dbReference type="PROSITE" id="PS50850">
    <property type="entry name" value="MFS"/>
    <property type="match status" value="1"/>
</dbReference>
<evidence type="ECO:0000313" key="8">
    <source>
        <dbReference type="Proteomes" id="UP001642501"/>
    </source>
</evidence>
<feature type="transmembrane region" description="Helical" evidence="5">
    <location>
        <begin position="200"/>
        <end position="218"/>
    </location>
</feature>
<dbReference type="Gene3D" id="1.20.1250.20">
    <property type="entry name" value="MFS general substrate transporter like domains"/>
    <property type="match status" value="1"/>
</dbReference>
<feature type="transmembrane region" description="Helical" evidence="5">
    <location>
        <begin position="112"/>
        <end position="134"/>
    </location>
</feature>
<feature type="transmembrane region" description="Helical" evidence="5">
    <location>
        <begin position="86"/>
        <end position="106"/>
    </location>
</feature>
<sequence length="521" mass="56156">MSFISRLTVAGRQAERERAEGIVHEDFTNDHVLANGEKKPLLTMPVVACGAGLFSDGYINNVIGSVGTILALQYGTLWTKSHAKSIVSAIVFAGTVLGQLFFGVLADRWSRTNSLIVSTVILVVFTALATGSYFKGSVAGMFNILAAWRFFVGIGIGGEYPAGSVGCAESTGEVRSGWRHFVFILRLDSTANSSSFTNSIIDLGFVIGAFVPYVVAAACHNGHLSVQWRVSLGIGCVFPLILFVMRLFVKENEEFNKNSMRGVRTPYWLVIKFYGPRLIVVSLIWFIYDFLTYAFGIYSSTILANIFPSDAPLTTIFGWNTVINLFYLPGSLLGAKASDLIGPRYCLILGVTLQAIVGYAMAADYAHLSQPHMVGAFATVYGIFLSLGEFGPGNNIGLLAAKTSATGVRGQYYGIAAAIGKIGAFVGTYVYPYIEAAGGNDANASAQYPFYVSSSLSILSALLALFLLPNVGQDTIQYEDARFRRYLEENGWDTTQLGLNKGASIEQVEDGTGIAETKASM</sequence>
<proteinExistence type="predicted"/>
<feature type="transmembrane region" description="Helical" evidence="5">
    <location>
        <begin position="311"/>
        <end position="333"/>
    </location>
</feature>
<feature type="domain" description="Major facilitator superfamily (MFS) profile" evidence="6">
    <location>
        <begin position="45"/>
        <end position="472"/>
    </location>
</feature>
<name>A0ABP0D726_9PEZI</name>
<evidence type="ECO:0000259" key="6">
    <source>
        <dbReference type="PROSITE" id="PS50850"/>
    </source>
</evidence>
<organism evidence="7 8">
    <name type="scientific">Sporothrix epigloea</name>
    <dbReference type="NCBI Taxonomy" id="1892477"/>
    <lineage>
        <taxon>Eukaryota</taxon>
        <taxon>Fungi</taxon>
        <taxon>Dikarya</taxon>
        <taxon>Ascomycota</taxon>
        <taxon>Pezizomycotina</taxon>
        <taxon>Sordariomycetes</taxon>
        <taxon>Sordariomycetidae</taxon>
        <taxon>Ophiostomatales</taxon>
        <taxon>Ophiostomataceae</taxon>
        <taxon>Sporothrix</taxon>
    </lineage>
</organism>
<accession>A0ABP0D726</accession>
<evidence type="ECO:0000256" key="3">
    <source>
        <dbReference type="ARBA" id="ARBA00022989"/>
    </source>
</evidence>
<feature type="transmembrane region" description="Helical" evidence="5">
    <location>
        <begin position="230"/>
        <end position="249"/>
    </location>
</feature>
<reference evidence="7 8" key="1">
    <citation type="submission" date="2024-01" db="EMBL/GenBank/DDBJ databases">
        <authorList>
            <person name="Allen C."/>
            <person name="Tagirdzhanova G."/>
        </authorList>
    </citation>
    <scope>NUCLEOTIDE SEQUENCE [LARGE SCALE GENOMIC DNA]</scope>
    <source>
        <strain evidence="7 8">CBS 573.63</strain>
    </source>
</reference>
<protein>
    <submittedName>
        <fullName evidence="7">Glycerophosphoinositol permease</fullName>
    </submittedName>
</protein>
<comment type="subcellular location">
    <subcellularLocation>
        <location evidence="1">Membrane</location>
        <topology evidence="1">Multi-pass membrane protein</topology>
    </subcellularLocation>
</comment>
<dbReference type="SUPFAM" id="SSF103473">
    <property type="entry name" value="MFS general substrate transporter"/>
    <property type="match status" value="1"/>
</dbReference>
<keyword evidence="3 5" id="KW-1133">Transmembrane helix</keyword>
<evidence type="ECO:0000256" key="5">
    <source>
        <dbReference type="SAM" id="Phobius"/>
    </source>
</evidence>